<organism evidence="2">
    <name type="scientific">Salmonella enterica</name>
    <name type="common">Salmonella choleraesuis</name>
    <dbReference type="NCBI Taxonomy" id="28901"/>
    <lineage>
        <taxon>Bacteria</taxon>
        <taxon>Pseudomonadati</taxon>
        <taxon>Pseudomonadota</taxon>
        <taxon>Gammaproteobacteria</taxon>
        <taxon>Enterobacterales</taxon>
        <taxon>Enterobacteriaceae</taxon>
        <taxon>Salmonella</taxon>
    </lineage>
</organism>
<protein>
    <submittedName>
        <fullName evidence="2">Uncharacterized protein</fullName>
    </submittedName>
</protein>
<name>A0A742UH20_SALER</name>
<keyword evidence="1" id="KW-0732">Signal</keyword>
<dbReference type="EMBL" id="DAAUKO010000009">
    <property type="protein sequence ID" value="HAF1614565.1"/>
    <property type="molecule type" value="Genomic_DNA"/>
</dbReference>
<gene>
    <name evidence="2" type="ORF">G9B49_003551</name>
</gene>
<accession>A0A742UH20</accession>
<dbReference type="AlphaFoldDB" id="A0A742UH20"/>
<comment type="caution">
    <text evidence="2">The sequence shown here is derived from an EMBL/GenBank/DDBJ whole genome shotgun (WGS) entry which is preliminary data.</text>
</comment>
<evidence type="ECO:0000313" key="2">
    <source>
        <dbReference type="EMBL" id="HAF1614565.1"/>
    </source>
</evidence>
<evidence type="ECO:0000256" key="1">
    <source>
        <dbReference type="SAM" id="SignalP"/>
    </source>
</evidence>
<feature type="signal peptide" evidence="1">
    <location>
        <begin position="1"/>
        <end position="20"/>
    </location>
</feature>
<reference evidence="2" key="1">
    <citation type="journal article" date="2018" name="Genome Biol.">
        <title>SKESA: strategic k-mer extension for scrupulous assemblies.</title>
        <authorList>
            <person name="Souvorov A."/>
            <person name="Agarwala R."/>
            <person name="Lipman D.J."/>
        </authorList>
    </citation>
    <scope>NUCLEOTIDE SEQUENCE</scope>
    <source>
        <strain evidence="2">MA.03-3818</strain>
    </source>
</reference>
<proteinExistence type="predicted"/>
<sequence>MKLPAAACSILALVSKRSLALNLSIRVISTSGRSDCRMADPPYLACAQRFSP</sequence>
<reference evidence="2" key="2">
    <citation type="submission" date="2020-02" db="EMBL/GenBank/DDBJ databases">
        <authorList>
            <consortium name="NCBI Pathogen Detection Project"/>
        </authorList>
    </citation>
    <scope>NUCLEOTIDE SEQUENCE</scope>
    <source>
        <strain evidence="2">MA.03-3818</strain>
    </source>
</reference>
<feature type="chain" id="PRO_5028062244" evidence="1">
    <location>
        <begin position="21"/>
        <end position="52"/>
    </location>
</feature>